<dbReference type="SUPFAM" id="SSF50729">
    <property type="entry name" value="PH domain-like"/>
    <property type="match status" value="1"/>
</dbReference>
<dbReference type="Gene3D" id="2.30.29.120">
    <property type="match status" value="1"/>
</dbReference>
<organism evidence="14 15">
    <name type="scientific">Candida maltosa (strain Xu316)</name>
    <name type="common">Yeast</name>
    <dbReference type="NCBI Taxonomy" id="1245528"/>
    <lineage>
        <taxon>Eukaryota</taxon>
        <taxon>Fungi</taxon>
        <taxon>Dikarya</taxon>
        <taxon>Ascomycota</taxon>
        <taxon>Saccharomycotina</taxon>
        <taxon>Pichiomycetes</taxon>
        <taxon>Debaryomycetaceae</taxon>
        <taxon>Candida/Lodderomyces clade</taxon>
        <taxon>Candida</taxon>
    </lineage>
</organism>
<feature type="compositionally biased region" description="Acidic residues" evidence="12">
    <location>
        <begin position="387"/>
        <end position="398"/>
    </location>
</feature>
<dbReference type="SMART" id="SM01287">
    <property type="entry name" value="Rtt106"/>
    <property type="match status" value="1"/>
</dbReference>
<evidence type="ECO:0000256" key="8">
    <source>
        <dbReference type="ARBA" id="ARBA00023125"/>
    </source>
</evidence>
<dbReference type="GO" id="GO:0003677">
    <property type="term" value="F:DNA binding"/>
    <property type="evidence" value="ECO:0007669"/>
    <property type="project" value="UniProtKB-KW"/>
</dbReference>
<keyword evidence="8" id="KW-0238">DNA-binding</keyword>
<keyword evidence="7" id="KW-0805">Transcription regulation</keyword>
<evidence type="ECO:0000256" key="5">
    <source>
        <dbReference type="ARBA" id="ARBA00018462"/>
    </source>
</evidence>
<feature type="domain" description="Histone chaperone RTT106/FACT complex subunit SPT16-like middle" evidence="13">
    <location>
        <begin position="252"/>
        <end position="351"/>
    </location>
</feature>
<dbReference type="GO" id="GO:0042393">
    <property type="term" value="F:histone binding"/>
    <property type="evidence" value="ECO:0007669"/>
    <property type="project" value="TreeGrafter"/>
</dbReference>
<dbReference type="InterPro" id="IPR011993">
    <property type="entry name" value="PH-like_dom_sf"/>
</dbReference>
<dbReference type="GO" id="GO:0031491">
    <property type="term" value="F:nucleosome binding"/>
    <property type="evidence" value="ECO:0007669"/>
    <property type="project" value="TreeGrafter"/>
</dbReference>
<evidence type="ECO:0000256" key="3">
    <source>
        <dbReference type="ARBA" id="ARBA00006159"/>
    </source>
</evidence>
<gene>
    <name evidence="14" type="ORF">G210_3992</name>
</gene>
<dbReference type="HOGENOM" id="CLU_040939_0_0_1"/>
<dbReference type="InterPro" id="IPR013719">
    <property type="entry name" value="RTT106/SPT16-like_middle_dom"/>
</dbReference>
<evidence type="ECO:0000259" key="13">
    <source>
        <dbReference type="SMART" id="SM01287"/>
    </source>
</evidence>
<dbReference type="OMA" id="TRLTFNV"/>
<evidence type="ECO:0000313" key="15">
    <source>
        <dbReference type="Proteomes" id="UP000011777"/>
    </source>
</evidence>
<dbReference type="PANTHER" id="PTHR45849:SF3">
    <property type="entry name" value="HISTONE CHAPERONE RTT106"/>
    <property type="match status" value="1"/>
</dbReference>
<dbReference type="OrthoDB" id="75754at2759"/>
<dbReference type="eggNOG" id="ENOG502R9PE">
    <property type="taxonomic scope" value="Eukaryota"/>
</dbReference>
<dbReference type="AlphaFoldDB" id="M3HEX8"/>
<dbReference type="InterPro" id="IPR044891">
    <property type="entry name" value="Rtt106_N_sf"/>
</dbReference>
<feature type="region of interest" description="Disordered" evidence="12">
    <location>
        <begin position="371"/>
        <end position="440"/>
    </location>
</feature>
<evidence type="ECO:0000256" key="11">
    <source>
        <dbReference type="ARBA" id="ARBA00023242"/>
    </source>
</evidence>
<keyword evidence="11" id="KW-0539">Nucleus</keyword>
<dbReference type="EMBL" id="AOGT01002324">
    <property type="protein sequence ID" value="EMG45797.1"/>
    <property type="molecule type" value="Genomic_DNA"/>
</dbReference>
<keyword evidence="6" id="KW-0158">Chromosome</keyword>
<dbReference type="STRING" id="1245528.M3HEX8"/>
<sequence>MDSDWIQELPLDLKNQIQAIIKKDETSLKVFTNLYKYLQDPNAKRRKIEQSPQLQHQEILDQSVIFKIPQVSFMSPLRKKMDLTLHLSVGEEPAPVLSIVNPATNIAEISFTDLKEAIKLCVILPIIGNSTNASKRGVCYFCFWIRDEYYPSESGSKDPVICQLNLDLIKKQLIKDEHIPANIESQYIHAKDSLVLHPVQENIVDFFKRQFELCGINIVNYLPGAKFFQNTYILNDFNALALKTNGSNTPAIVMVECHKGAKDGVLILMEENNFNPAYVIFGFKKPTLVFELPRIISASYNNITRSTFDMTIAYFNDRNETKNLELSVIDEKYFQIIDNFFKSHDISDASFNEGVKLTKTDSIEELAVVTNFAGPGEGGNGLIKGGDDDDDDEEEDGDFEHSEGDTGSEVGEEFDSDAQSEPERDEEEEDGVFHRAIEID</sequence>
<evidence type="ECO:0000256" key="7">
    <source>
        <dbReference type="ARBA" id="ARBA00023015"/>
    </source>
</evidence>
<dbReference type="Gene3D" id="6.10.10.70">
    <property type="entry name" value="RTT106-like"/>
    <property type="match status" value="1"/>
</dbReference>
<feature type="compositionally biased region" description="Gly residues" evidence="12">
    <location>
        <begin position="375"/>
        <end position="384"/>
    </location>
</feature>
<evidence type="ECO:0000256" key="10">
    <source>
        <dbReference type="ARBA" id="ARBA00023186"/>
    </source>
</evidence>
<dbReference type="InterPro" id="IPR040770">
    <property type="entry name" value="Rtt106_PH"/>
</dbReference>
<protein>
    <recommendedName>
        <fullName evidence="4">Histone chaperone RTT106</fullName>
    </recommendedName>
    <alternativeName>
        <fullName evidence="5">Histone chaperone rtt106</fullName>
    </alternativeName>
</protein>
<evidence type="ECO:0000256" key="12">
    <source>
        <dbReference type="SAM" id="MobiDB-lite"/>
    </source>
</evidence>
<evidence type="ECO:0000256" key="6">
    <source>
        <dbReference type="ARBA" id="ARBA00022454"/>
    </source>
</evidence>
<dbReference type="InterPro" id="IPR040993">
    <property type="entry name" value="Rtt106_N"/>
</dbReference>
<reference evidence="14 15" key="1">
    <citation type="submission" date="2013-02" db="EMBL/GenBank/DDBJ databases">
        <title>Genome sequence of Candida maltosa Xu316, a potential industrial strain for xylitol and ethanol production.</title>
        <authorList>
            <person name="Yu J."/>
            <person name="Wang Q."/>
            <person name="Geng X."/>
            <person name="Bao W."/>
            <person name="He P."/>
            <person name="Cai J."/>
        </authorList>
    </citation>
    <scope>NUCLEOTIDE SEQUENCE [LARGE SCALE GENOMIC DNA]</scope>
    <source>
        <strain evidence="15">Xu316</strain>
    </source>
</reference>
<keyword evidence="9" id="KW-0804">Transcription</keyword>
<evidence type="ECO:0000256" key="9">
    <source>
        <dbReference type="ARBA" id="ARBA00023163"/>
    </source>
</evidence>
<dbReference type="Pfam" id="PF18469">
    <property type="entry name" value="PH_18"/>
    <property type="match status" value="1"/>
</dbReference>
<dbReference type="Pfam" id="PF08512">
    <property type="entry name" value="Rttp106-like_middle"/>
    <property type="match status" value="1"/>
</dbReference>
<dbReference type="InterPro" id="IPR050454">
    <property type="entry name" value="RTT106/SSRP1_HistChap/FACT"/>
</dbReference>
<dbReference type="CDD" id="cd11604">
    <property type="entry name" value="RTT106_N"/>
    <property type="match status" value="1"/>
</dbReference>
<dbReference type="Pfam" id="PF18215">
    <property type="entry name" value="Rtt106_N"/>
    <property type="match status" value="1"/>
</dbReference>
<comment type="similarity">
    <text evidence="3">Belongs to the RTT106 family.</text>
</comment>
<name>M3HEX8_CANMX</name>
<dbReference type="Gene3D" id="2.30.29.30">
    <property type="entry name" value="Pleckstrin-homology domain (PH domain)/Phosphotyrosine-binding domain (PTB)"/>
    <property type="match status" value="1"/>
</dbReference>
<dbReference type="Proteomes" id="UP000011777">
    <property type="component" value="Unassembled WGS sequence"/>
</dbReference>
<evidence type="ECO:0000256" key="2">
    <source>
        <dbReference type="ARBA" id="ARBA00004286"/>
    </source>
</evidence>
<feature type="compositionally biased region" description="Acidic residues" evidence="12">
    <location>
        <begin position="410"/>
        <end position="430"/>
    </location>
</feature>
<keyword evidence="15" id="KW-1185">Reference proteome</keyword>
<keyword evidence="10" id="KW-0143">Chaperone</keyword>
<comment type="subcellular location">
    <subcellularLocation>
        <location evidence="2">Chromosome</location>
    </subcellularLocation>
    <subcellularLocation>
        <location evidence="1">Nucleus</location>
    </subcellularLocation>
</comment>
<feature type="compositionally biased region" description="Basic and acidic residues" evidence="12">
    <location>
        <begin position="431"/>
        <end position="440"/>
    </location>
</feature>
<dbReference type="PANTHER" id="PTHR45849">
    <property type="entry name" value="FACT COMPLEX SUBUNIT SSRP1"/>
    <property type="match status" value="1"/>
</dbReference>
<dbReference type="GO" id="GO:0005634">
    <property type="term" value="C:nucleus"/>
    <property type="evidence" value="ECO:0007669"/>
    <property type="project" value="UniProtKB-SubCell"/>
</dbReference>
<proteinExistence type="inferred from homology"/>
<evidence type="ECO:0000256" key="4">
    <source>
        <dbReference type="ARBA" id="ARBA00017355"/>
    </source>
</evidence>
<evidence type="ECO:0000313" key="14">
    <source>
        <dbReference type="EMBL" id="EMG45797.1"/>
    </source>
</evidence>
<accession>M3HEX8</accession>
<evidence type="ECO:0000256" key="1">
    <source>
        <dbReference type="ARBA" id="ARBA00004123"/>
    </source>
</evidence>
<comment type="caution">
    <text evidence="14">The sequence shown here is derived from an EMBL/GenBank/DDBJ whole genome shotgun (WGS) entry which is preliminary data.</text>
</comment>
<dbReference type="GO" id="GO:0005694">
    <property type="term" value="C:chromosome"/>
    <property type="evidence" value="ECO:0007669"/>
    <property type="project" value="UniProtKB-SubCell"/>
</dbReference>